<dbReference type="Proteomes" id="UP000294911">
    <property type="component" value="Unassembled WGS sequence"/>
</dbReference>
<keyword evidence="1" id="KW-0472">Membrane</keyword>
<organism evidence="2 3">
    <name type="scientific">Tamaricihabitans halophyticus</name>
    <dbReference type="NCBI Taxonomy" id="1262583"/>
    <lineage>
        <taxon>Bacteria</taxon>
        <taxon>Bacillati</taxon>
        <taxon>Actinomycetota</taxon>
        <taxon>Actinomycetes</taxon>
        <taxon>Pseudonocardiales</taxon>
        <taxon>Pseudonocardiaceae</taxon>
        <taxon>Tamaricihabitans</taxon>
    </lineage>
</organism>
<evidence type="ECO:0000256" key="1">
    <source>
        <dbReference type="SAM" id="Phobius"/>
    </source>
</evidence>
<gene>
    <name evidence="2" type="ORF">EV191_105173</name>
</gene>
<keyword evidence="1" id="KW-1133">Transmembrane helix</keyword>
<reference evidence="2 3" key="1">
    <citation type="submission" date="2019-03" db="EMBL/GenBank/DDBJ databases">
        <title>Genomic Encyclopedia of Type Strains, Phase IV (KMG-IV): sequencing the most valuable type-strain genomes for metagenomic binning, comparative biology and taxonomic classification.</title>
        <authorList>
            <person name="Goeker M."/>
        </authorList>
    </citation>
    <scope>NUCLEOTIDE SEQUENCE [LARGE SCALE GENOMIC DNA]</scope>
    <source>
        <strain evidence="2 3">DSM 45765</strain>
    </source>
</reference>
<keyword evidence="1" id="KW-0812">Transmembrane</keyword>
<proteinExistence type="predicted"/>
<keyword evidence="3" id="KW-1185">Reference proteome</keyword>
<feature type="transmembrane region" description="Helical" evidence="1">
    <location>
        <begin position="44"/>
        <end position="63"/>
    </location>
</feature>
<sequence length="147" mass="15711">MLVDDEQPAVYAEPGSSWWPLVWPPLFVALGVGAEALTGRVHTFAWVLAGIALFAGCAVWINARRRFLRVRLTARTLRQGGESLPVERITAVSEVGTPVGARVLGGGIAVPRKYTGVPIELDDGSVVLAWARDGVSLQAALRSLVEP</sequence>
<evidence type="ECO:0000313" key="3">
    <source>
        <dbReference type="Proteomes" id="UP000294911"/>
    </source>
</evidence>
<protein>
    <submittedName>
        <fullName evidence="2">DUF3093 family protein</fullName>
    </submittedName>
</protein>
<name>A0A4R2QT66_9PSEU</name>
<dbReference type="EMBL" id="SLXQ01000005">
    <property type="protein sequence ID" value="TCP53110.1"/>
    <property type="molecule type" value="Genomic_DNA"/>
</dbReference>
<dbReference type="RefSeq" id="WP_243658961.1">
    <property type="nucleotide sequence ID" value="NZ_SLXQ01000005.1"/>
</dbReference>
<dbReference type="AlphaFoldDB" id="A0A4R2QT66"/>
<comment type="caution">
    <text evidence="2">The sequence shown here is derived from an EMBL/GenBank/DDBJ whole genome shotgun (WGS) entry which is preliminary data.</text>
</comment>
<evidence type="ECO:0000313" key="2">
    <source>
        <dbReference type="EMBL" id="TCP53110.1"/>
    </source>
</evidence>
<accession>A0A4R2QT66</accession>